<keyword evidence="2 7" id="KW-0853">WD repeat</keyword>
<protein>
    <recommendedName>
        <fullName evidence="5">Mitochondrial division protein 1</fullName>
    </recommendedName>
</protein>
<dbReference type="PANTHER" id="PTHR22847">
    <property type="entry name" value="WD40 REPEAT PROTEIN"/>
    <property type="match status" value="1"/>
</dbReference>
<evidence type="ECO:0000256" key="7">
    <source>
        <dbReference type="PROSITE-ProRule" id="PRU00221"/>
    </source>
</evidence>
<gene>
    <name evidence="9" type="ORF">BJX68DRAFT_260056</name>
</gene>
<dbReference type="InterPro" id="IPR001680">
    <property type="entry name" value="WD40_rpt"/>
</dbReference>
<dbReference type="PROSITE" id="PS50294">
    <property type="entry name" value="WD_REPEATS_REGION"/>
    <property type="match status" value="2"/>
</dbReference>
<accession>A0ABR4JAF2</accession>
<feature type="region of interest" description="Disordered" evidence="8">
    <location>
        <begin position="1"/>
        <end position="62"/>
    </location>
</feature>
<dbReference type="InterPro" id="IPR036322">
    <property type="entry name" value="WD40_repeat_dom_sf"/>
</dbReference>
<feature type="compositionally biased region" description="Basic residues" evidence="8">
    <location>
        <begin position="1"/>
        <end position="18"/>
    </location>
</feature>
<feature type="repeat" description="WD" evidence="7">
    <location>
        <begin position="716"/>
        <end position="757"/>
    </location>
</feature>
<dbReference type="Proteomes" id="UP001610444">
    <property type="component" value="Unassembled WGS sequence"/>
</dbReference>
<proteinExistence type="inferred from homology"/>
<comment type="function">
    <text evidence="6">Involved in mitochondrial fission. Acts as an adapter protein required to form mitochondrial fission complexes. Formation of these complexes is required to promote constriction and fission of the mitochondrial compartment at a late step in mitochondrial division.</text>
</comment>
<dbReference type="Pfam" id="PF00400">
    <property type="entry name" value="WD40"/>
    <property type="match status" value="2"/>
</dbReference>
<dbReference type="Gene3D" id="2.130.10.10">
    <property type="entry name" value="YVTN repeat-like/Quinoprotein amine dehydrogenase"/>
    <property type="match status" value="1"/>
</dbReference>
<keyword evidence="10" id="KW-1185">Reference proteome</keyword>
<comment type="caution">
    <text evidence="9">The sequence shown here is derived from an EMBL/GenBank/DDBJ whole genome shotgun (WGS) entry which is preliminary data.</text>
</comment>
<evidence type="ECO:0000256" key="2">
    <source>
        <dbReference type="ARBA" id="ARBA00022574"/>
    </source>
</evidence>
<evidence type="ECO:0000256" key="4">
    <source>
        <dbReference type="ARBA" id="ARBA00038415"/>
    </source>
</evidence>
<evidence type="ECO:0000256" key="8">
    <source>
        <dbReference type="SAM" id="MobiDB-lite"/>
    </source>
</evidence>
<keyword evidence="3" id="KW-0677">Repeat</keyword>
<name>A0ABR4JAF2_9EURO</name>
<feature type="compositionally biased region" description="Polar residues" evidence="8">
    <location>
        <begin position="52"/>
        <end position="61"/>
    </location>
</feature>
<evidence type="ECO:0000313" key="9">
    <source>
        <dbReference type="EMBL" id="KAL2835993.1"/>
    </source>
</evidence>
<organism evidence="9 10">
    <name type="scientific">Aspergillus pseudodeflectus</name>
    <dbReference type="NCBI Taxonomy" id="176178"/>
    <lineage>
        <taxon>Eukaryota</taxon>
        <taxon>Fungi</taxon>
        <taxon>Dikarya</taxon>
        <taxon>Ascomycota</taxon>
        <taxon>Pezizomycotina</taxon>
        <taxon>Eurotiomycetes</taxon>
        <taxon>Eurotiomycetidae</taxon>
        <taxon>Eurotiales</taxon>
        <taxon>Aspergillaceae</taxon>
        <taxon>Aspergillus</taxon>
        <taxon>Aspergillus subgen. Nidulantes</taxon>
    </lineage>
</organism>
<dbReference type="InterPro" id="IPR019775">
    <property type="entry name" value="WD40_repeat_CS"/>
</dbReference>
<evidence type="ECO:0000256" key="3">
    <source>
        <dbReference type="ARBA" id="ARBA00022737"/>
    </source>
</evidence>
<dbReference type="PROSITE" id="PS00678">
    <property type="entry name" value="WD_REPEATS_1"/>
    <property type="match status" value="1"/>
</dbReference>
<comment type="subcellular location">
    <subcellularLocation>
        <location evidence="1">Mitochondrion outer membrane</location>
        <topology evidence="1">Peripheral membrane protein</topology>
        <orientation evidence="1">Cytoplasmic side</orientation>
    </subcellularLocation>
</comment>
<dbReference type="RefSeq" id="XP_070891903.1">
    <property type="nucleotide sequence ID" value="XM_071043811.1"/>
</dbReference>
<dbReference type="SUPFAM" id="SSF50978">
    <property type="entry name" value="WD40 repeat-like"/>
    <property type="match status" value="1"/>
</dbReference>
<dbReference type="PROSITE" id="PS50082">
    <property type="entry name" value="WD_REPEATS_2"/>
    <property type="match status" value="2"/>
</dbReference>
<evidence type="ECO:0000256" key="6">
    <source>
        <dbReference type="ARBA" id="ARBA00043913"/>
    </source>
</evidence>
<dbReference type="InterPro" id="IPR015943">
    <property type="entry name" value="WD40/YVTN_repeat-like_dom_sf"/>
</dbReference>
<dbReference type="GeneID" id="98158975"/>
<dbReference type="SMART" id="SM00320">
    <property type="entry name" value="WD40"/>
    <property type="match status" value="2"/>
</dbReference>
<comment type="similarity">
    <text evidence="4">Belongs to the WD repeat MDV1/CAF4 family.</text>
</comment>
<evidence type="ECO:0000256" key="1">
    <source>
        <dbReference type="ARBA" id="ARBA00004570"/>
    </source>
</evidence>
<evidence type="ECO:0000313" key="10">
    <source>
        <dbReference type="Proteomes" id="UP001610444"/>
    </source>
</evidence>
<dbReference type="PANTHER" id="PTHR22847:SF637">
    <property type="entry name" value="WD REPEAT DOMAIN 5B"/>
    <property type="match status" value="1"/>
</dbReference>
<dbReference type="EMBL" id="JBFXLR010000129">
    <property type="protein sequence ID" value="KAL2835993.1"/>
    <property type="molecule type" value="Genomic_DNA"/>
</dbReference>
<reference evidence="9 10" key="1">
    <citation type="submission" date="2024-07" db="EMBL/GenBank/DDBJ databases">
        <title>Section-level genome sequencing and comparative genomics of Aspergillus sections Usti and Cavernicolus.</title>
        <authorList>
            <consortium name="Lawrence Berkeley National Laboratory"/>
            <person name="Nybo J.L."/>
            <person name="Vesth T.C."/>
            <person name="Theobald S."/>
            <person name="Frisvad J.C."/>
            <person name="Larsen T.O."/>
            <person name="Kjaerboelling I."/>
            <person name="Rothschild-Mancinelli K."/>
            <person name="Lyhne E.K."/>
            <person name="Kogle M.E."/>
            <person name="Barry K."/>
            <person name="Clum A."/>
            <person name="Na H."/>
            <person name="Ledsgaard L."/>
            <person name="Lin J."/>
            <person name="Lipzen A."/>
            <person name="Kuo A."/>
            <person name="Riley R."/>
            <person name="Mondo S."/>
            <person name="LaButti K."/>
            <person name="Haridas S."/>
            <person name="Pangalinan J."/>
            <person name="Salamov A.A."/>
            <person name="Simmons B.A."/>
            <person name="Magnuson J.K."/>
            <person name="Chen J."/>
            <person name="Drula E."/>
            <person name="Henrissat B."/>
            <person name="Wiebenga A."/>
            <person name="Lubbers R.J."/>
            <person name="Gomes A.C."/>
            <person name="Macurrencykelacurrency M.R."/>
            <person name="Stajich J."/>
            <person name="Grigoriev I.V."/>
            <person name="Mortensen U.H."/>
            <person name="De vries R.P."/>
            <person name="Baker S.E."/>
            <person name="Andersen M.R."/>
        </authorList>
    </citation>
    <scope>NUCLEOTIDE SEQUENCE [LARGE SCALE GENOMIC DNA]</scope>
    <source>
        <strain evidence="9 10">CBS 756.74</strain>
    </source>
</reference>
<feature type="repeat" description="WD" evidence="7">
    <location>
        <begin position="763"/>
        <end position="793"/>
    </location>
</feature>
<evidence type="ECO:0000256" key="5">
    <source>
        <dbReference type="ARBA" id="ARBA00039789"/>
    </source>
</evidence>
<sequence>MTSRSRFRIHNPFHRRKYSPNADAQVKQVEAAKDDSTTNSQLLATPGKSSFPADQSTQSSMPEDLWSAAYEQLGEDEQRVLSEIQLSKTSNDEENPHHTALLINEVIQLTEKQYEDFQQKVNRRLRESCQNIINAALSFKDIISAVAASDPTNHAASAWAVVSLRLTNHHDLRSTLFASSEYLADVLAQCAYIQDKIYLNGYVKIKRDLGNAIIRLYRAVLRYTTEIRIAQDPSVGRKLLDCVTTITGHPLTALKASVEAERNNDEAKEILRCIEQLAESMDHLIEKFKISNLHVEEAAFYDSYINQHEDFCLLDTRTELRSQILEWAESTDKGFSTITRQLVTTYQQLAPDFNKLLLQPLGRLRSNRPTTIMMDMQIIIRLLLSLQDCESVRLWIFLTSRPDLPIRLGFKERALPLDWPGQECIEKLVKMAIPLFIFAATICYSDLERTYIPVLNQLNVSKSKSDSEQLLKEFQDIVGVLILLATPLSEFAIAELTGIPPEIITNRLNRFHLVLSIPSESDKPVRILHLSFRDFLVNTTSIFHVDEAETHYKIALHYFQVMDERLKRNICGLSSYGTQKVDIDSQAIDQHIPASLCRVSEFAVLLPFLRKDFLHWLEALSLMGVLSEAVGMIDMLQAAVTKDTNTEISQFLHDARRFILRNMSMTTHAPLQLYYSGLMFSPEQSVMRKTYSRNIPEWICPMPQVEATWSPNLQTLTGHSGLVQSVAFSSDGSTLACGLSDNTIKLWDIKTASELQTLIGHSAFSSNGLTLASGSYDSTIKLWDVQTSSELQTFTGHSGPV</sequence>